<dbReference type="HOGENOM" id="CLU_008135_0_0_1"/>
<dbReference type="GO" id="GO:0005773">
    <property type="term" value="C:vacuole"/>
    <property type="evidence" value="ECO:0007669"/>
    <property type="project" value="GOC"/>
</dbReference>
<feature type="compositionally biased region" description="Basic and acidic residues" evidence="5">
    <location>
        <begin position="266"/>
        <end position="276"/>
    </location>
</feature>
<feature type="region of interest" description="Disordered" evidence="5">
    <location>
        <begin position="1"/>
        <end position="31"/>
    </location>
</feature>
<feature type="compositionally biased region" description="Polar residues" evidence="5">
    <location>
        <begin position="1"/>
        <end position="10"/>
    </location>
</feature>
<feature type="domain" description="BED-type" evidence="6">
    <location>
        <begin position="194"/>
        <end position="252"/>
    </location>
</feature>
<dbReference type="InterPro" id="IPR003656">
    <property type="entry name" value="Znf_BED"/>
</dbReference>
<dbReference type="GO" id="GO:0005886">
    <property type="term" value="C:plasma membrane"/>
    <property type="evidence" value="ECO:0007669"/>
    <property type="project" value="EnsemblFungi"/>
</dbReference>
<feature type="compositionally biased region" description="Basic and acidic residues" evidence="5">
    <location>
        <begin position="282"/>
        <end position="295"/>
    </location>
</feature>
<proteinExistence type="predicted"/>
<evidence type="ECO:0000256" key="1">
    <source>
        <dbReference type="ARBA" id="ARBA00022723"/>
    </source>
</evidence>
<dbReference type="AlphaFoldDB" id="G0VKS0"/>
<dbReference type="PROSITE" id="PS50808">
    <property type="entry name" value="ZF_BED"/>
    <property type="match status" value="1"/>
</dbReference>
<dbReference type="OrthoDB" id="4068423at2759"/>
<dbReference type="Proteomes" id="UP000001640">
    <property type="component" value="Chromosome 10"/>
</dbReference>
<feature type="compositionally biased region" description="Acidic residues" evidence="5">
    <location>
        <begin position="110"/>
        <end position="161"/>
    </location>
</feature>
<name>G0VKS0_NAUCA</name>
<keyword evidence="1" id="KW-0479">Metal-binding</keyword>
<feature type="region of interest" description="Disordered" evidence="5">
    <location>
        <begin position="241"/>
        <end position="295"/>
    </location>
</feature>
<sequence length="1074" mass="121660">MNSNNQNMTNRGLVLPPLNGNAANDGGNGNGNGNAANIRNIARANDGTNVTVEDTTNSSNYYEANVSVEQSTVVDERSTVDTLVQRAFDNATTHNSAVTANLVGHHPAVTDEDLDTDETFGETEREDEEEDEEADGRAAEEEEEDDDDDDDDNDLDDEADADGNYTQGITEIDPETEIVVDGNKRWIPIHLLRKNRAVVWTHFLGLNKALLEAKCKHCGEVIKKSDNPVMKSSIKKFQAHLRKKHKINPNESFYKKTPFPARRSHRQDQHSHHEQRQGQGDDDAHLSRPSFRPERSVSDFNNFMGTSLINFVNSNSIITNPSTITTQNHMNNGDITSITENQAARMSNERLLSFSTNQLLSIIIASENLPLSFVENSSVKLLLSRVPGSYNPDPKIIHDSINRISNAIDEMITRTVFRNNADMSLIISNTNFSQQNSDPTSQSDEEVRNNQNVELIQKLGLFLNEMSKINFFSFSHCIWNKNTSLLSLQFYDEISSTMKILPLLTSRSKDESDTTSVSLRTQLNTVFRTIPGLYKTVLSATLPRSKITDMLNVDDFFLGTNDLNPKNFYHNCIVTILTDAITPLFGSIENEVDDLMNTSTINSEPVQENSLPNDYFNASPLDTLIDLSHVNIEGSIFHKINLFYEELFSNSWQLDRFKTLCGEHLNDPEIKLIPFDKFKYSSAEECLERFIDLRPVIELNEPRLNSGRFTEVDFQIMSYMLETLQSINRLILYFASGTSGNFIYVLFAILHVERHLASTISNVQFQRLIKPFQAVLANIREVKQVLLTDDMNLLAMFLCPAVLFEREILEYAFKSISLSDIVDIVSTTVFDLLKRFIDVETLTQQNPRMNQLQMQMQLSAEHNEQPHATSFDAINESSIFASGRENMENTSNMDTTSNDAIKETVDTLLMKLIQEDLYEYLSTVNSIVPVSYKAFCDESGYVRYNNRFKKGKPLYDGESNADEQARIIAEELANVQPMNYIDELMDIHVPVCNAFWAQLLKHDAGVVIKILIRIMRTQAASSVRSEYSFLKNFKPRAGADLFEQIVKIRVFNEQFVAGKVDFDLDTLSTASQYR</sequence>
<evidence type="ECO:0000256" key="5">
    <source>
        <dbReference type="SAM" id="MobiDB-lite"/>
    </source>
</evidence>
<dbReference type="eggNOG" id="ENOG502RKC9">
    <property type="taxonomic scope" value="Eukaryota"/>
</dbReference>
<dbReference type="GO" id="GO:0051880">
    <property type="term" value="F:G-quadruplex DNA binding"/>
    <property type="evidence" value="ECO:0007669"/>
    <property type="project" value="EnsemblFungi"/>
</dbReference>
<organism evidence="7 8">
    <name type="scientific">Naumovozyma castellii</name>
    <name type="common">Yeast</name>
    <name type="synonym">Saccharomyces castellii</name>
    <dbReference type="NCBI Taxonomy" id="27288"/>
    <lineage>
        <taxon>Eukaryota</taxon>
        <taxon>Fungi</taxon>
        <taxon>Dikarya</taxon>
        <taxon>Ascomycota</taxon>
        <taxon>Saccharomycotina</taxon>
        <taxon>Saccharomycetes</taxon>
        <taxon>Saccharomycetales</taxon>
        <taxon>Saccharomycetaceae</taxon>
        <taxon>Naumovozyma</taxon>
    </lineage>
</organism>
<dbReference type="Pfam" id="PF02892">
    <property type="entry name" value="zf-BED"/>
    <property type="match status" value="1"/>
</dbReference>
<dbReference type="GeneID" id="96905805"/>
<keyword evidence="8" id="KW-1185">Reference proteome</keyword>
<protein>
    <recommendedName>
        <fullName evidence="6">BED-type domain-containing protein</fullName>
    </recommendedName>
</protein>
<accession>G0VKS0</accession>
<gene>
    <name evidence="7" type="primary">NCAS0J01290</name>
    <name evidence="7" type="ordered locus">NCAS_0J01290</name>
</gene>
<reference key="2">
    <citation type="submission" date="2011-08" db="EMBL/GenBank/DDBJ databases">
        <title>Genome sequence of Naumovozyma castellii.</title>
        <authorList>
            <person name="Gordon J.L."/>
            <person name="Armisen D."/>
            <person name="Proux-Wera E."/>
            <person name="OhEigeartaigh S.S."/>
            <person name="Byrne K.P."/>
            <person name="Wolfe K.H."/>
        </authorList>
    </citation>
    <scope>NUCLEOTIDE SEQUENCE</scope>
    <source>
        <strain>Type strain:CBS 4309</strain>
    </source>
</reference>
<evidence type="ECO:0000256" key="2">
    <source>
        <dbReference type="ARBA" id="ARBA00022771"/>
    </source>
</evidence>
<evidence type="ECO:0000313" key="8">
    <source>
        <dbReference type="Proteomes" id="UP000001640"/>
    </source>
</evidence>
<reference evidence="7 8" key="1">
    <citation type="journal article" date="2011" name="Proc. Natl. Acad. Sci. U.S.A.">
        <title>Evolutionary erosion of yeast sex chromosomes by mating-type switching accidents.</title>
        <authorList>
            <person name="Gordon J.L."/>
            <person name="Armisen D."/>
            <person name="Proux-Wera E."/>
            <person name="Oheigeartaigh S.S."/>
            <person name="Byrne K.P."/>
            <person name="Wolfe K.H."/>
        </authorList>
    </citation>
    <scope>NUCLEOTIDE SEQUENCE [LARGE SCALE GENOMIC DNA]</scope>
    <source>
        <strain evidence="8">ATCC 76901 / BCRC 22586 / CBS 4309 / NBRC 1992 / NRRL Y-12630</strain>
    </source>
</reference>
<dbReference type="GO" id="GO:0006338">
    <property type="term" value="P:chromatin remodeling"/>
    <property type="evidence" value="ECO:0007669"/>
    <property type="project" value="EnsemblFungi"/>
</dbReference>
<feature type="region of interest" description="Disordered" evidence="5">
    <location>
        <begin position="99"/>
        <end position="172"/>
    </location>
</feature>
<dbReference type="OMA" id="MNLLAMF"/>
<dbReference type="RefSeq" id="XP_003678446.1">
    <property type="nucleotide sequence ID" value="XM_003678398.1"/>
</dbReference>
<dbReference type="InParanoid" id="G0VKS0"/>
<keyword evidence="2 4" id="KW-0863">Zinc-finger</keyword>
<evidence type="ECO:0000313" key="7">
    <source>
        <dbReference type="EMBL" id="CCC72108.1"/>
    </source>
</evidence>
<dbReference type="GO" id="GO:0008270">
    <property type="term" value="F:zinc ion binding"/>
    <property type="evidence" value="ECO:0007669"/>
    <property type="project" value="UniProtKB-KW"/>
</dbReference>
<evidence type="ECO:0000259" key="6">
    <source>
        <dbReference type="PROSITE" id="PS50808"/>
    </source>
</evidence>
<evidence type="ECO:0000256" key="3">
    <source>
        <dbReference type="ARBA" id="ARBA00022833"/>
    </source>
</evidence>
<dbReference type="EMBL" id="HE576761">
    <property type="protein sequence ID" value="CCC72108.1"/>
    <property type="molecule type" value="Genomic_DNA"/>
</dbReference>
<dbReference type="KEGG" id="ncs:NCAS_0J01290"/>
<evidence type="ECO:0000256" key="4">
    <source>
        <dbReference type="PROSITE-ProRule" id="PRU00027"/>
    </source>
</evidence>
<dbReference type="GO" id="GO:0007039">
    <property type="term" value="P:protein catabolic process in the vacuole"/>
    <property type="evidence" value="ECO:0007669"/>
    <property type="project" value="EnsemblFungi"/>
</dbReference>
<keyword evidence="3" id="KW-0862">Zinc</keyword>
<dbReference type="FunCoup" id="G0VKS0">
    <property type="interactions" value="124"/>
</dbReference>
<dbReference type="GO" id="GO:0005634">
    <property type="term" value="C:nucleus"/>
    <property type="evidence" value="ECO:0007669"/>
    <property type="project" value="EnsemblFungi"/>
</dbReference>